<dbReference type="PANTHER" id="PTHR15680:SF9">
    <property type="entry name" value="LARGE RIBOSOMAL SUBUNIT PROTEIN BL19M"/>
    <property type="match status" value="1"/>
</dbReference>
<dbReference type="PANTHER" id="PTHR15680">
    <property type="entry name" value="RIBOSOMAL PROTEIN L19"/>
    <property type="match status" value="1"/>
</dbReference>
<dbReference type="GO" id="GO:0006412">
    <property type="term" value="P:translation"/>
    <property type="evidence" value="ECO:0007669"/>
    <property type="project" value="InterPro"/>
</dbReference>
<dbReference type="GO" id="GO:0005762">
    <property type="term" value="C:mitochondrial large ribosomal subunit"/>
    <property type="evidence" value="ECO:0007669"/>
    <property type="project" value="TreeGrafter"/>
</dbReference>
<reference evidence="5" key="1">
    <citation type="submission" date="2017-12" db="EMBL/GenBank/DDBJ databases">
        <title>Resolution of core Chlorophyta phylogeny using heterogeneous models with AT-rich chloroplast sequence data.</title>
        <authorList>
            <person name="Fang L."/>
        </authorList>
    </citation>
    <scope>NUCLEOTIDE SEQUENCE</scope>
</reference>
<geneLocation type="chloroplast" evidence="5"/>
<dbReference type="Gene3D" id="2.30.30.790">
    <property type="match status" value="1"/>
</dbReference>
<dbReference type="Pfam" id="PF01245">
    <property type="entry name" value="Ribosomal_L19"/>
    <property type="match status" value="1"/>
</dbReference>
<dbReference type="AlphaFoldDB" id="A0A2Z4MAD1"/>
<accession>A0A2Z4MAD1</accession>
<evidence type="ECO:0000256" key="1">
    <source>
        <dbReference type="ARBA" id="ARBA00005781"/>
    </source>
</evidence>
<feature type="compositionally biased region" description="Basic and acidic residues" evidence="4">
    <location>
        <begin position="44"/>
        <end position="54"/>
    </location>
</feature>
<gene>
    <name evidence="5" type="primary">rpl19</name>
</gene>
<evidence type="ECO:0000256" key="2">
    <source>
        <dbReference type="ARBA" id="ARBA00022980"/>
    </source>
</evidence>
<evidence type="ECO:0000256" key="3">
    <source>
        <dbReference type="ARBA" id="ARBA00023274"/>
    </source>
</evidence>
<protein>
    <submittedName>
        <fullName evidence="5">Ribosomal protein L19</fullName>
    </submittedName>
</protein>
<evidence type="ECO:0000313" key="5">
    <source>
        <dbReference type="EMBL" id="AWX53499.1"/>
    </source>
</evidence>
<proteinExistence type="inferred from homology"/>
<keyword evidence="2 5" id="KW-0689">Ribosomal protein</keyword>
<keyword evidence="5" id="KW-0150">Chloroplast</keyword>
<dbReference type="SUPFAM" id="SSF50104">
    <property type="entry name" value="Translation proteins SH3-like domain"/>
    <property type="match status" value="1"/>
</dbReference>
<dbReference type="InterPro" id="IPR001857">
    <property type="entry name" value="Ribosomal_bL19"/>
</dbReference>
<evidence type="ECO:0000256" key="4">
    <source>
        <dbReference type="SAM" id="MobiDB-lite"/>
    </source>
</evidence>
<dbReference type="InterPro" id="IPR008991">
    <property type="entry name" value="Translation_prot_SH3-like_sf"/>
</dbReference>
<dbReference type="EMBL" id="MG721943">
    <property type="protein sequence ID" value="AWX53499.1"/>
    <property type="molecule type" value="Genomic_DNA"/>
</dbReference>
<dbReference type="GO" id="GO:0003735">
    <property type="term" value="F:structural constituent of ribosome"/>
    <property type="evidence" value="ECO:0007669"/>
    <property type="project" value="InterPro"/>
</dbReference>
<keyword evidence="5" id="KW-0934">Plastid</keyword>
<dbReference type="InterPro" id="IPR038657">
    <property type="entry name" value="Ribosomal_bL19_sf"/>
</dbReference>
<organism evidence="5">
    <name type="scientific">Scotinosphaera sp. NIES-154</name>
    <dbReference type="NCBI Taxonomy" id="2249731"/>
    <lineage>
        <taxon>Eukaryota</taxon>
        <taxon>Viridiplantae</taxon>
        <taxon>Chlorophyta</taxon>
        <taxon>core chlorophytes</taxon>
        <taxon>Ulvophyceae</taxon>
        <taxon>Scotinosphaerales</taxon>
        <taxon>Scotinosphaeraceae</taxon>
        <taxon>Scotinosphaera</taxon>
    </lineage>
</organism>
<sequence length="117" mass="13550">MKIKQFVQKIEEEQINKVKKNIPSISIGDIIKLNLILQETSFTENEKNPDNEKKTKQRVQSSQGVVVSRRGSGLNTTIKIRRTSKKILIDQIFPLYSPFIQSIKIVQEGTLRKKRKK</sequence>
<feature type="region of interest" description="Disordered" evidence="4">
    <location>
        <begin position="43"/>
        <end position="62"/>
    </location>
</feature>
<keyword evidence="3" id="KW-0687">Ribonucleoprotein</keyword>
<comment type="similarity">
    <text evidence="1">Belongs to the bacterial ribosomal protein bL19 family.</text>
</comment>
<name>A0A2Z4MAD1_9CHLO</name>